<reference evidence="2 3" key="1">
    <citation type="submission" date="2016-03" db="EMBL/GenBank/DDBJ databases">
        <title>EvidentialGene: Evidence-directed Construction of Genes on Genomes.</title>
        <authorList>
            <person name="Gilbert D.G."/>
            <person name="Choi J.-H."/>
            <person name="Mockaitis K."/>
            <person name="Colbourne J."/>
            <person name="Pfrender M."/>
        </authorList>
    </citation>
    <scope>NUCLEOTIDE SEQUENCE [LARGE SCALE GENOMIC DNA]</scope>
    <source>
        <strain evidence="2 3">Xinb3</strain>
        <tissue evidence="2">Complete organism</tissue>
    </source>
</reference>
<feature type="region of interest" description="Disordered" evidence="1">
    <location>
        <begin position="45"/>
        <end position="72"/>
    </location>
</feature>
<name>A0A162S7E8_9CRUS</name>
<evidence type="ECO:0000313" key="3">
    <source>
        <dbReference type="Proteomes" id="UP000076858"/>
    </source>
</evidence>
<sequence length="72" mass="8165">MLDCGYTSVLRIVAINKQKKGGRKGYAFSIQSVLDGLLDGDELHRQNSERRARQRLSASMYSTSDYTPNIKR</sequence>
<feature type="compositionally biased region" description="Polar residues" evidence="1">
    <location>
        <begin position="56"/>
        <end position="72"/>
    </location>
</feature>
<protein>
    <submittedName>
        <fullName evidence="2">Uncharacterized protein</fullName>
    </submittedName>
</protein>
<proteinExistence type="predicted"/>
<evidence type="ECO:0000256" key="1">
    <source>
        <dbReference type="SAM" id="MobiDB-lite"/>
    </source>
</evidence>
<dbReference type="AlphaFoldDB" id="A0A162S7E8"/>
<evidence type="ECO:0000313" key="2">
    <source>
        <dbReference type="EMBL" id="KZS21070.1"/>
    </source>
</evidence>
<dbReference type="EMBL" id="LRGB01000084">
    <property type="protein sequence ID" value="KZS21070.1"/>
    <property type="molecule type" value="Genomic_DNA"/>
</dbReference>
<comment type="caution">
    <text evidence="2">The sequence shown here is derived from an EMBL/GenBank/DDBJ whole genome shotgun (WGS) entry which is preliminary data.</text>
</comment>
<dbReference type="Proteomes" id="UP000076858">
    <property type="component" value="Unassembled WGS sequence"/>
</dbReference>
<gene>
    <name evidence="2" type="ORF">APZ42_012218</name>
</gene>
<keyword evidence="3" id="KW-1185">Reference proteome</keyword>
<organism evidence="2 3">
    <name type="scientific">Daphnia magna</name>
    <dbReference type="NCBI Taxonomy" id="35525"/>
    <lineage>
        <taxon>Eukaryota</taxon>
        <taxon>Metazoa</taxon>
        <taxon>Ecdysozoa</taxon>
        <taxon>Arthropoda</taxon>
        <taxon>Crustacea</taxon>
        <taxon>Branchiopoda</taxon>
        <taxon>Diplostraca</taxon>
        <taxon>Cladocera</taxon>
        <taxon>Anomopoda</taxon>
        <taxon>Daphniidae</taxon>
        <taxon>Daphnia</taxon>
    </lineage>
</organism>
<accession>A0A162S7E8</accession>